<evidence type="ECO:0000313" key="2">
    <source>
        <dbReference type="EMBL" id="KAJ0225617.1"/>
    </source>
</evidence>
<sequence length="140" mass="16389">MRIEDQLVVYKVKRLLRYRGEYIDDALELKAFAIKTNLKQEFNQTSKVLVWIGSQLLWLCLVVALLNSLLRCVIYETDHLLVKCSFSKEILEWCGIPFIHFSSCCRFREVCYEPGSLPPKKENFAGFVVYFEGDERLALQ</sequence>
<comment type="caution">
    <text evidence="2">The sequence shown here is derived from an EMBL/GenBank/DDBJ whole genome shotgun (WGS) entry which is preliminary data.</text>
</comment>
<organism evidence="2 3">
    <name type="scientific">Lactuca sativa</name>
    <name type="common">Garden lettuce</name>
    <dbReference type="NCBI Taxonomy" id="4236"/>
    <lineage>
        <taxon>Eukaryota</taxon>
        <taxon>Viridiplantae</taxon>
        <taxon>Streptophyta</taxon>
        <taxon>Embryophyta</taxon>
        <taxon>Tracheophyta</taxon>
        <taxon>Spermatophyta</taxon>
        <taxon>Magnoliopsida</taxon>
        <taxon>eudicotyledons</taxon>
        <taxon>Gunneridae</taxon>
        <taxon>Pentapetalae</taxon>
        <taxon>asterids</taxon>
        <taxon>campanulids</taxon>
        <taxon>Asterales</taxon>
        <taxon>Asteraceae</taxon>
        <taxon>Cichorioideae</taxon>
        <taxon>Cichorieae</taxon>
        <taxon>Lactucinae</taxon>
        <taxon>Lactuca</taxon>
    </lineage>
</organism>
<dbReference type="Proteomes" id="UP000235145">
    <property type="component" value="Unassembled WGS sequence"/>
</dbReference>
<reference evidence="2 3" key="1">
    <citation type="journal article" date="2017" name="Nat. Commun.">
        <title>Genome assembly with in vitro proximity ligation data and whole-genome triplication in lettuce.</title>
        <authorList>
            <person name="Reyes-Chin-Wo S."/>
            <person name="Wang Z."/>
            <person name="Yang X."/>
            <person name="Kozik A."/>
            <person name="Arikit S."/>
            <person name="Song C."/>
            <person name="Xia L."/>
            <person name="Froenicke L."/>
            <person name="Lavelle D.O."/>
            <person name="Truco M.J."/>
            <person name="Xia R."/>
            <person name="Zhu S."/>
            <person name="Xu C."/>
            <person name="Xu H."/>
            <person name="Xu X."/>
            <person name="Cox K."/>
            <person name="Korf I."/>
            <person name="Meyers B.C."/>
            <person name="Michelmore R.W."/>
        </authorList>
    </citation>
    <scope>NUCLEOTIDE SEQUENCE [LARGE SCALE GENOMIC DNA]</scope>
    <source>
        <strain evidence="3">cv. Salinas</strain>
        <tissue evidence="2">Seedlings</tissue>
    </source>
</reference>
<keyword evidence="3" id="KW-1185">Reference proteome</keyword>
<evidence type="ECO:0000256" key="1">
    <source>
        <dbReference type="SAM" id="Phobius"/>
    </source>
</evidence>
<keyword evidence="1" id="KW-1133">Transmembrane helix</keyword>
<feature type="transmembrane region" description="Helical" evidence="1">
    <location>
        <begin position="48"/>
        <end position="70"/>
    </location>
</feature>
<gene>
    <name evidence="2" type="ORF">LSAT_V11C100026270</name>
</gene>
<protein>
    <submittedName>
        <fullName evidence="2">Uncharacterized protein</fullName>
    </submittedName>
</protein>
<accession>A0A9R1XXW5</accession>
<proteinExistence type="predicted"/>
<dbReference type="EMBL" id="NBSK02000001">
    <property type="protein sequence ID" value="KAJ0225617.1"/>
    <property type="molecule type" value="Genomic_DNA"/>
</dbReference>
<evidence type="ECO:0000313" key="3">
    <source>
        <dbReference type="Proteomes" id="UP000235145"/>
    </source>
</evidence>
<keyword evidence="1" id="KW-0812">Transmembrane</keyword>
<dbReference type="AlphaFoldDB" id="A0A9R1XXW5"/>
<name>A0A9R1XXW5_LACSA</name>
<keyword evidence="1" id="KW-0472">Membrane</keyword>